<keyword evidence="4" id="KW-1185">Reference proteome</keyword>
<feature type="compositionally biased region" description="Basic and acidic residues" evidence="1">
    <location>
        <begin position="14"/>
        <end position="24"/>
    </location>
</feature>
<dbReference type="AlphaFoldDB" id="A0AAD7QWP7"/>
<sequence>MSLSNFARPPNLQDAEKTGRRQQEQEDSAGNLLRNRGAASSSTGIREFETQLVSVEDIIKNEAVGLVDREKLKRLREDLLAKRRDEEGTSRSESEAARSGSEAASDSDVKLTKRAKKKRGLQKSKLSFADGEEEEREEVDQTKDDGKPVVKKRRKVDPTVDTSFLKTKEAEELDKQKREELRKEFLRRQEEIKEERVELQFCYFDGTYTPGKVTIKKGDQIWVMLDRTRKGKKELHRGTVDDIMFVKDNIVIPHHYDFYYFILNKVKTKAGLLFDFDSPDEDIKRSKVVHRTWYEKNRHIFPASVWQEFDPEVDYSTLVLRDNQGFVLYQQ</sequence>
<accession>A0AAD7QWP7</accession>
<evidence type="ECO:0000256" key="1">
    <source>
        <dbReference type="SAM" id="MobiDB-lite"/>
    </source>
</evidence>
<evidence type="ECO:0000313" key="4">
    <source>
        <dbReference type="Proteomes" id="UP001217417"/>
    </source>
</evidence>
<organism evidence="3 4">
    <name type="scientific">Lipomyces tetrasporus</name>
    <dbReference type="NCBI Taxonomy" id="54092"/>
    <lineage>
        <taxon>Eukaryota</taxon>
        <taxon>Fungi</taxon>
        <taxon>Dikarya</taxon>
        <taxon>Ascomycota</taxon>
        <taxon>Saccharomycotina</taxon>
        <taxon>Lipomycetes</taxon>
        <taxon>Lipomycetales</taxon>
        <taxon>Lipomycetaceae</taxon>
        <taxon>Lipomyces</taxon>
    </lineage>
</organism>
<feature type="region of interest" description="Disordered" evidence="1">
    <location>
        <begin position="1"/>
        <end position="47"/>
    </location>
</feature>
<reference evidence="3" key="1">
    <citation type="submission" date="2023-03" db="EMBL/GenBank/DDBJ databases">
        <title>Near-Complete genome sequence of Lipomyces tetrasporous NRRL Y-64009, an oleaginous yeast capable of growing on lignocellulosic hydrolysates.</title>
        <authorList>
            <consortium name="Lawrence Berkeley National Laboratory"/>
            <person name="Jagtap S.S."/>
            <person name="Liu J.-J."/>
            <person name="Walukiewicz H.E."/>
            <person name="Pangilinan J."/>
            <person name="Lipzen A."/>
            <person name="Ahrendt S."/>
            <person name="Koriabine M."/>
            <person name="Cobaugh K."/>
            <person name="Salamov A."/>
            <person name="Yoshinaga Y."/>
            <person name="Ng V."/>
            <person name="Daum C."/>
            <person name="Grigoriev I.V."/>
            <person name="Slininger P.J."/>
            <person name="Dien B.S."/>
            <person name="Jin Y.-S."/>
            <person name="Rao C.V."/>
        </authorList>
    </citation>
    <scope>NUCLEOTIDE SEQUENCE</scope>
    <source>
        <strain evidence="3">NRRL Y-64009</strain>
    </source>
</reference>
<dbReference type="PANTHER" id="PTHR12722:SF0">
    <property type="entry name" value="PROTEIN FAM50A"/>
    <property type="match status" value="1"/>
</dbReference>
<name>A0AAD7QWP7_9ASCO</name>
<gene>
    <name evidence="3" type="ORF">POJ06DRAFT_245078</name>
</gene>
<proteinExistence type="predicted"/>
<feature type="compositionally biased region" description="Basic residues" evidence="1">
    <location>
        <begin position="112"/>
        <end position="122"/>
    </location>
</feature>
<dbReference type="PANTHER" id="PTHR12722">
    <property type="entry name" value="XAP-5 PROTEIN-RELATED"/>
    <property type="match status" value="1"/>
</dbReference>
<protein>
    <submittedName>
        <fullName evidence="3">XAP5, circadian clock regulator-domain-containing protein</fullName>
    </submittedName>
</protein>
<feature type="domain" description="FAM50A/XAP5 C-terminal" evidence="2">
    <location>
        <begin position="196"/>
        <end position="317"/>
    </location>
</feature>
<feature type="compositionally biased region" description="Low complexity" evidence="1">
    <location>
        <begin position="97"/>
        <end position="106"/>
    </location>
</feature>
<dbReference type="InterPro" id="IPR007005">
    <property type="entry name" value="XAP5"/>
</dbReference>
<dbReference type="Pfam" id="PF04921">
    <property type="entry name" value="XAP5"/>
    <property type="match status" value="1"/>
</dbReference>
<dbReference type="Proteomes" id="UP001217417">
    <property type="component" value="Unassembled WGS sequence"/>
</dbReference>
<feature type="compositionally biased region" description="Basic and acidic residues" evidence="1">
    <location>
        <begin position="139"/>
        <end position="148"/>
    </location>
</feature>
<dbReference type="InterPro" id="IPR048337">
    <property type="entry name" value="FAM50A/XAP5_C"/>
</dbReference>
<dbReference type="GeneID" id="80881756"/>
<dbReference type="RefSeq" id="XP_056046036.1">
    <property type="nucleotide sequence ID" value="XM_056186590.1"/>
</dbReference>
<evidence type="ECO:0000259" key="2">
    <source>
        <dbReference type="Pfam" id="PF04921"/>
    </source>
</evidence>
<dbReference type="GO" id="GO:0005634">
    <property type="term" value="C:nucleus"/>
    <property type="evidence" value="ECO:0007669"/>
    <property type="project" value="InterPro"/>
</dbReference>
<dbReference type="EMBL" id="JARPMG010000002">
    <property type="protein sequence ID" value="KAJ8102586.1"/>
    <property type="molecule type" value="Genomic_DNA"/>
</dbReference>
<comment type="caution">
    <text evidence="3">The sequence shown here is derived from an EMBL/GenBank/DDBJ whole genome shotgun (WGS) entry which is preliminary data.</text>
</comment>
<feature type="compositionally biased region" description="Basic and acidic residues" evidence="1">
    <location>
        <begin position="79"/>
        <end position="96"/>
    </location>
</feature>
<evidence type="ECO:0000313" key="3">
    <source>
        <dbReference type="EMBL" id="KAJ8102586.1"/>
    </source>
</evidence>
<dbReference type="GO" id="GO:0006325">
    <property type="term" value="P:chromatin organization"/>
    <property type="evidence" value="ECO:0007669"/>
    <property type="project" value="TreeGrafter"/>
</dbReference>
<feature type="region of interest" description="Disordered" evidence="1">
    <location>
        <begin position="79"/>
        <end position="154"/>
    </location>
</feature>